<name>A0A0E9N1G3_9BACT</name>
<comment type="caution">
    <text evidence="1">The sequence shown here is derived from an EMBL/GenBank/DDBJ whole genome shotgun (WGS) entry which is preliminary data.</text>
</comment>
<dbReference type="AlphaFoldDB" id="A0A0E9N1G3"/>
<reference evidence="1 2" key="1">
    <citation type="submission" date="2015-04" db="EMBL/GenBank/DDBJ databases">
        <title>Whole genome shotgun sequence of Flavihumibacter petaseus NBRC 106054.</title>
        <authorList>
            <person name="Miyazawa S."/>
            <person name="Hosoyama A."/>
            <person name="Hashimoto M."/>
            <person name="Noguchi M."/>
            <person name="Tsuchikane K."/>
            <person name="Ohji S."/>
            <person name="Yamazoe A."/>
            <person name="Ichikawa N."/>
            <person name="Kimura A."/>
            <person name="Fujita N."/>
        </authorList>
    </citation>
    <scope>NUCLEOTIDE SEQUENCE [LARGE SCALE GENOMIC DNA]</scope>
    <source>
        <strain evidence="1 2">NBRC 106054</strain>
    </source>
</reference>
<accession>A0A0E9N1G3</accession>
<dbReference type="EMBL" id="BBWV01000002">
    <property type="protein sequence ID" value="GAO43466.1"/>
    <property type="molecule type" value="Genomic_DNA"/>
</dbReference>
<gene>
    <name evidence="1" type="ORF">FPE01S_02_05710</name>
</gene>
<proteinExistence type="predicted"/>
<dbReference type="Proteomes" id="UP000033121">
    <property type="component" value="Unassembled WGS sequence"/>
</dbReference>
<organism evidence="1 2">
    <name type="scientific">Flavihumibacter petaseus NBRC 106054</name>
    <dbReference type="NCBI Taxonomy" id="1220578"/>
    <lineage>
        <taxon>Bacteria</taxon>
        <taxon>Pseudomonadati</taxon>
        <taxon>Bacteroidota</taxon>
        <taxon>Chitinophagia</taxon>
        <taxon>Chitinophagales</taxon>
        <taxon>Chitinophagaceae</taxon>
        <taxon>Flavihumibacter</taxon>
    </lineage>
</organism>
<dbReference type="RefSeq" id="WP_052955750.1">
    <property type="nucleotide sequence ID" value="NZ_BBWV01000002.1"/>
</dbReference>
<protein>
    <submittedName>
        <fullName evidence="1">Uncharacterized protein</fullName>
    </submittedName>
</protein>
<evidence type="ECO:0000313" key="1">
    <source>
        <dbReference type="EMBL" id="GAO43466.1"/>
    </source>
</evidence>
<dbReference type="OrthoDB" id="676013at2"/>
<evidence type="ECO:0000313" key="2">
    <source>
        <dbReference type="Proteomes" id="UP000033121"/>
    </source>
</evidence>
<dbReference type="STRING" id="1220578.FPE01S_02_05710"/>
<sequence length="143" mass="16294">MKTLFVILLCCSYYVLPAQKNKTAATVPAYDSIAFHLYTDSLKRNVHNYINVDARLVGGGWYPLTQDQLVFSCPQGRFEGNSLIIDSSFTGPFVNITVKDRRNPKLELQRDVYIKTLPDNEILKTEEEVLNGKRGSKPPRRKN</sequence>
<keyword evidence="2" id="KW-1185">Reference proteome</keyword>